<proteinExistence type="predicted"/>
<evidence type="ECO:0000259" key="4">
    <source>
        <dbReference type="Pfam" id="PF16254"/>
    </source>
</evidence>
<comment type="cofactor">
    <cofactor evidence="1">
        <name>Zn(2+)</name>
        <dbReference type="ChEBI" id="CHEBI:29105"/>
    </cofactor>
    <text evidence="1">Binds 1 zinc ion per subunit.</text>
</comment>
<evidence type="ECO:0000259" key="2">
    <source>
        <dbReference type="Pfam" id="PF09940"/>
    </source>
</evidence>
<dbReference type="EMBL" id="CP021112">
    <property type="protein sequence ID" value="ARQ02893.1"/>
    <property type="molecule type" value="Genomic_DNA"/>
</dbReference>
<dbReference type="Pfam" id="PF16254">
    <property type="entry name" value="DUF4910"/>
    <property type="match status" value="1"/>
</dbReference>
<dbReference type="STRING" id="1235591.CAK95_10795"/>
<dbReference type="InterPro" id="IPR032610">
    <property type="entry name" value="DUF2172"/>
</dbReference>
<dbReference type="Pfam" id="PF16221">
    <property type="entry name" value="HTH_47"/>
    <property type="match status" value="1"/>
</dbReference>
<feature type="binding site" evidence="1">
    <location>
        <position position="178"/>
    </location>
    <ligand>
        <name>Zn(2+)</name>
        <dbReference type="ChEBI" id="CHEBI:29105"/>
    </ligand>
</feature>
<keyword evidence="1" id="KW-0862">Zinc</keyword>
<name>A0A1W6ZZX5_9HYPH</name>
<dbReference type="AlphaFoldDB" id="A0A1W6ZZX5"/>
<feature type="domain" description="DUF4910" evidence="4">
    <location>
        <begin position="2"/>
        <end position="339"/>
    </location>
</feature>
<evidence type="ECO:0000313" key="6">
    <source>
        <dbReference type="Proteomes" id="UP000194137"/>
    </source>
</evidence>
<sequence length="421" mass="46973">MHRFITELYPICRSITGEGVRKTLALIREHIPITVCEVPSGLQVFDWTVPPEWNIRDAYIKNSAGERVVDFRASNLHVASYSVSVRARMGLSELKEHLFSDPEQPDLIPYRTSYYEPAWGFCLAHKQLLALPDDEYEVCIDSSLEPGHLTYGQLRLIGRSSDEVLISCHVCHPSLCNDNLSGIAVATALAQRLSGMNLRYSYRFLFIPGTIGSITWLSLNQTRVSRIKHGFVMTCVGDAGPITYKASRRGDAEIDKAWTYVLQQSGDAFEIRPFSPFGYDERQYCSPGFNLPVGCFMRTPHGEFQEYHTSADNLDFVQPPSLGDSLAKALATIDVIDNNAYYFNLKPFCEPKLGNYGLYKTTGGVSADLSQKALLWLLNMSDGQNSLLDIASRANLPWQAVKDAAQALSEAGLLKLAERPQ</sequence>
<dbReference type="InterPro" id="IPR036388">
    <property type="entry name" value="WH-like_DNA-bd_sf"/>
</dbReference>
<feature type="binding site" evidence="1">
    <location>
        <position position="308"/>
    </location>
    <ligand>
        <name>Zn(2+)</name>
        <dbReference type="ChEBI" id="CHEBI:29105"/>
    </ligand>
</feature>
<evidence type="ECO:0000259" key="3">
    <source>
        <dbReference type="Pfam" id="PF16221"/>
    </source>
</evidence>
<dbReference type="Gene3D" id="3.40.630.10">
    <property type="entry name" value="Zn peptidases"/>
    <property type="match status" value="1"/>
</dbReference>
<dbReference type="KEGG" id="psin:CAK95_10795"/>
<dbReference type="InterPro" id="IPR032589">
    <property type="entry name" value="DUF4910"/>
</dbReference>
<dbReference type="Proteomes" id="UP000194137">
    <property type="component" value="Chromosome"/>
</dbReference>
<dbReference type="Gene3D" id="3.50.30.90">
    <property type="match status" value="1"/>
</dbReference>
<keyword evidence="1" id="KW-0479">Metal-binding</keyword>
<gene>
    <name evidence="5" type="ORF">CAK95_10795</name>
</gene>
<evidence type="ECO:0000313" key="5">
    <source>
        <dbReference type="EMBL" id="ARQ02893.1"/>
    </source>
</evidence>
<feature type="domain" description="UCP01524 winged helix-turn-helix" evidence="3">
    <location>
        <begin position="342"/>
        <end position="415"/>
    </location>
</feature>
<dbReference type="GO" id="GO:0046872">
    <property type="term" value="F:metal ion binding"/>
    <property type="evidence" value="ECO:0007669"/>
    <property type="project" value="UniProtKB-KW"/>
</dbReference>
<dbReference type="PIRSF" id="PIRSF015244">
    <property type="entry name" value="UCP015244"/>
    <property type="match status" value="1"/>
</dbReference>
<keyword evidence="6" id="KW-1185">Reference proteome</keyword>
<organism evidence="5 6">
    <name type="scientific">Pseudorhodoplanes sinuspersici</name>
    <dbReference type="NCBI Taxonomy" id="1235591"/>
    <lineage>
        <taxon>Bacteria</taxon>
        <taxon>Pseudomonadati</taxon>
        <taxon>Pseudomonadota</taxon>
        <taxon>Alphaproteobacteria</taxon>
        <taxon>Hyphomicrobiales</taxon>
        <taxon>Pseudorhodoplanes</taxon>
    </lineage>
</organism>
<feature type="domain" description="DUF2172" evidence="2">
    <location>
        <begin position="52"/>
        <end position="143"/>
    </location>
</feature>
<dbReference type="Gene3D" id="1.10.10.10">
    <property type="entry name" value="Winged helix-like DNA-binding domain superfamily/Winged helix DNA-binding domain"/>
    <property type="match status" value="1"/>
</dbReference>
<dbReference type="InterPro" id="IPR012353">
    <property type="entry name" value="UCP015244"/>
</dbReference>
<protein>
    <submittedName>
        <fullName evidence="5">Peptidase M28</fullName>
    </submittedName>
</protein>
<accession>A0A1W6ZZX5</accession>
<reference evidence="5 6" key="1">
    <citation type="submission" date="2017-05" db="EMBL/GenBank/DDBJ databases">
        <title>Full genome sequence of Pseudorhodoplanes sinuspersici.</title>
        <authorList>
            <person name="Dastgheib S.M.M."/>
            <person name="Shavandi M."/>
            <person name="Tirandaz H."/>
        </authorList>
    </citation>
    <scope>NUCLEOTIDE SEQUENCE [LARGE SCALE GENOMIC DNA]</scope>
    <source>
        <strain evidence="5 6">RIPI110</strain>
    </source>
</reference>
<dbReference type="SUPFAM" id="SSF53187">
    <property type="entry name" value="Zn-dependent exopeptidases"/>
    <property type="match status" value="1"/>
</dbReference>
<dbReference type="InterPro" id="IPR032622">
    <property type="entry name" value="UCP01524_HTH"/>
</dbReference>
<evidence type="ECO:0000256" key="1">
    <source>
        <dbReference type="PIRSR" id="PIRSR015244-50"/>
    </source>
</evidence>
<dbReference type="Pfam" id="PF09940">
    <property type="entry name" value="DUF2172"/>
    <property type="match status" value="1"/>
</dbReference>
<dbReference type="OrthoDB" id="9765654at2"/>
<feature type="binding site" evidence="1">
    <location>
        <position position="172"/>
    </location>
    <ligand>
        <name>Zn(2+)</name>
        <dbReference type="ChEBI" id="CHEBI:29105"/>
    </ligand>
</feature>